<organism evidence="2 3">
    <name type="scientific">Symbiodinium pilosum</name>
    <name type="common">Dinoflagellate</name>
    <dbReference type="NCBI Taxonomy" id="2952"/>
    <lineage>
        <taxon>Eukaryota</taxon>
        <taxon>Sar</taxon>
        <taxon>Alveolata</taxon>
        <taxon>Dinophyceae</taxon>
        <taxon>Suessiales</taxon>
        <taxon>Symbiodiniaceae</taxon>
        <taxon>Symbiodinium</taxon>
    </lineage>
</organism>
<evidence type="ECO:0000256" key="1">
    <source>
        <dbReference type="SAM" id="MobiDB-lite"/>
    </source>
</evidence>
<dbReference type="Proteomes" id="UP000649617">
    <property type="component" value="Unassembled WGS sequence"/>
</dbReference>
<feature type="region of interest" description="Disordered" evidence="1">
    <location>
        <begin position="1"/>
        <end position="20"/>
    </location>
</feature>
<keyword evidence="3" id="KW-1185">Reference proteome</keyword>
<evidence type="ECO:0000313" key="2">
    <source>
        <dbReference type="EMBL" id="CAE7242779.1"/>
    </source>
</evidence>
<dbReference type="EMBL" id="CAJNIZ010005577">
    <property type="protein sequence ID" value="CAE7242779.1"/>
    <property type="molecule type" value="Genomic_DNA"/>
</dbReference>
<accession>A0A812LK56</accession>
<evidence type="ECO:0008006" key="4">
    <source>
        <dbReference type="Google" id="ProtNLM"/>
    </source>
</evidence>
<sequence length="240" mass="26346">MTDVMDLADEGMAPSHAADSETLVQELAEAVRRNAERLGTDVHADLGACWLQYGDALLQLVERGVSGVGDGLGQEDDARDCAELAELEEDLELAWESLETARRCLEMKADDTARESLLRCHLRLADLLSLQGLKEAAMEECRKAVSEGYAQKQEDQVLVSSRMLRLQADLSNWAAAPGITPPADEGRAVQKLPVVSKEEVASSPMEVPVRKRRRVESEHSNQGSRGQTRDHLDEAAQLCQ</sequence>
<dbReference type="OrthoDB" id="435644at2759"/>
<name>A0A812LK56_SYMPI</name>
<proteinExistence type="predicted"/>
<dbReference type="AlphaFoldDB" id="A0A812LK56"/>
<feature type="region of interest" description="Disordered" evidence="1">
    <location>
        <begin position="192"/>
        <end position="240"/>
    </location>
</feature>
<protein>
    <recommendedName>
        <fullName evidence="4">Tetratricopeptide SHNi-TPR domain-containing protein</fullName>
    </recommendedName>
</protein>
<feature type="non-terminal residue" evidence="2">
    <location>
        <position position="240"/>
    </location>
</feature>
<evidence type="ECO:0000313" key="3">
    <source>
        <dbReference type="Proteomes" id="UP000649617"/>
    </source>
</evidence>
<dbReference type="Gene3D" id="1.25.40.10">
    <property type="entry name" value="Tetratricopeptide repeat domain"/>
    <property type="match status" value="1"/>
</dbReference>
<reference evidence="2" key="1">
    <citation type="submission" date="2021-02" db="EMBL/GenBank/DDBJ databases">
        <authorList>
            <person name="Dougan E. K."/>
            <person name="Rhodes N."/>
            <person name="Thang M."/>
            <person name="Chan C."/>
        </authorList>
    </citation>
    <scope>NUCLEOTIDE SEQUENCE</scope>
</reference>
<comment type="caution">
    <text evidence="2">The sequence shown here is derived from an EMBL/GenBank/DDBJ whole genome shotgun (WGS) entry which is preliminary data.</text>
</comment>
<gene>
    <name evidence="2" type="ORF">SPIL2461_LOCUS4302</name>
</gene>
<dbReference type="InterPro" id="IPR011990">
    <property type="entry name" value="TPR-like_helical_dom_sf"/>
</dbReference>